<reference evidence="2" key="1">
    <citation type="journal article" date="2015" name="Genome Announc.">
        <title>Draft whole-genome sequence of the biocontrol agent Trichoderma harzianum T6776.</title>
        <authorList>
            <person name="Baroncelli R."/>
            <person name="Piaggeschi G."/>
            <person name="Fiorini L."/>
            <person name="Bertolini E."/>
            <person name="Zapparata A."/>
            <person name="Pe M.E."/>
            <person name="Sarrocco S."/>
            <person name="Vannacci G."/>
        </authorList>
    </citation>
    <scope>NUCLEOTIDE SEQUENCE [LARGE SCALE GENOMIC DNA]</scope>
    <source>
        <strain evidence="2">T6776</strain>
    </source>
</reference>
<evidence type="ECO:0000313" key="2">
    <source>
        <dbReference type="Proteomes" id="UP000034112"/>
    </source>
</evidence>
<proteinExistence type="predicted"/>
<protein>
    <recommendedName>
        <fullName evidence="3">NWD NACHT-NTPase N-terminal domain-containing protein</fullName>
    </recommendedName>
</protein>
<dbReference type="EMBL" id="JOKZ01000317">
    <property type="protein sequence ID" value="KKO99540.1"/>
    <property type="molecule type" value="Genomic_DNA"/>
</dbReference>
<comment type="caution">
    <text evidence="1">The sequence shown here is derived from an EMBL/GenBank/DDBJ whole genome shotgun (WGS) entry which is preliminary data.</text>
</comment>
<dbReference type="OrthoDB" id="4896881at2759"/>
<accession>A0A0F9X2Y8</accession>
<organism evidence="1 2">
    <name type="scientific">Trichoderma harzianum</name>
    <name type="common">Hypocrea lixii</name>
    <dbReference type="NCBI Taxonomy" id="5544"/>
    <lineage>
        <taxon>Eukaryota</taxon>
        <taxon>Fungi</taxon>
        <taxon>Dikarya</taxon>
        <taxon>Ascomycota</taxon>
        <taxon>Pezizomycotina</taxon>
        <taxon>Sordariomycetes</taxon>
        <taxon>Hypocreomycetidae</taxon>
        <taxon>Hypocreales</taxon>
        <taxon>Hypocreaceae</taxon>
        <taxon>Trichoderma</taxon>
    </lineage>
</organism>
<gene>
    <name evidence="1" type="ORF">THAR02_08349</name>
</gene>
<evidence type="ECO:0008006" key="3">
    <source>
        <dbReference type="Google" id="ProtNLM"/>
    </source>
</evidence>
<dbReference type="Proteomes" id="UP000034112">
    <property type="component" value="Unassembled WGS sequence"/>
</dbReference>
<sequence length="331" mass="37420">MKRWARPIKRVKSRAHNITEAHIPRPPEESPAHKELVRADNALLSVALSHGPSPSLDAQVAPEKKQTARHEERIAKALWDRVLLVVKESKDRDAIYLIDEIEKQVSQDESSNARPIVMTDLVSTVKKAMEHQFKDKHGNNSTYAYIEKTISVLNQFISVGDVAVGYDPVALPWAALQVVLVGITSKFQLNIQILGGLASVTSLLLQCHMYQRLYLTSSSTTDGIKEALEALEESLVDSYANSLYFLGFLYSHRNKSMAIMAPFLLNDMEKKAKSLDESSSQLTKRADDCEKFFSFNQNKSFQKLFELIENLQHSSNYHFTARKYTKGIHPE</sequence>
<name>A0A0F9X2Y8_TRIHA</name>
<dbReference type="AlphaFoldDB" id="A0A0F9X2Y8"/>
<evidence type="ECO:0000313" key="1">
    <source>
        <dbReference type="EMBL" id="KKO99540.1"/>
    </source>
</evidence>